<comment type="similarity">
    <text evidence="2">Belongs to the acetate uptake transporter (AceTr) (TC 2.A.96) family.</text>
</comment>
<dbReference type="InterPro" id="IPR047622">
    <property type="entry name" value="GPR1_FUN34_YAAH"/>
</dbReference>
<feature type="transmembrane region" description="Helical" evidence="7">
    <location>
        <begin position="138"/>
        <end position="162"/>
    </location>
</feature>
<feature type="compositionally biased region" description="Basic and acidic residues" evidence="6">
    <location>
        <begin position="16"/>
        <end position="29"/>
    </location>
</feature>
<keyword evidence="4 7" id="KW-1133">Transmembrane helix</keyword>
<dbReference type="EMBL" id="LT598490">
    <property type="protein sequence ID" value="SCW02329.1"/>
    <property type="molecule type" value="Genomic_DNA"/>
</dbReference>
<dbReference type="STRING" id="4955.A0A1G4MEJ6"/>
<organism evidence="8 9">
    <name type="scientific">Lachancea fermentati</name>
    <name type="common">Zygosaccharomyces fermentati</name>
    <dbReference type="NCBI Taxonomy" id="4955"/>
    <lineage>
        <taxon>Eukaryota</taxon>
        <taxon>Fungi</taxon>
        <taxon>Dikarya</taxon>
        <taxon>Ascomycota</taxon>
        <taxon>Saccharomycotina</taxon>
        <taxon>Saccharomycetes</taxon>
        <taxon>Saccharomycetales</taxon>
        <taxon>Saccharomycetaceae</taxon>
        <taxon>Lachancea</taxon>
    </lineage>
</organism>
<evidence type="ECO:0000256" key="2">
    <source>
        <dbReference type="ARBA" id="ARBA00005587"/>
    </source>
</evidence>
<feature type="compositionally biased region" description="Low complexity" evidence="6">
    <location>
        <begin position="37"/>
        <end position="51"/>
    </location>
</feature>
<dbReference type="Proteomes" id="UP000190831">
    <property type="component" value="Chromosome F"/>
</dbReference>
<feature type="transmembrane region" description="Helical" evidence="7">
    <location>
        <begin position="257"/>
        <end position="275"/>
    </location>
</feature>
<dbReference type="AlphaFoldDB" id="A0A1G4MEJ6"/>
<dbReference type="OMA" id="CINTDQF"/>
<keyword evidence="9" id="KW-1185">Reference proteome</keyword>
<feature type="transmembrane region" description="Helical" evidence="7">
    <location>
        <begin position="205"/>
        <end position="224"/>
    </location>
</feature>
<dbReference type="PANTHER" id="PTHR31123:SF3">
    <property type="entry name" value="AMMONIA TRANSPORT OUTWARD PROTEIN 3"/>
    <property type="match status" value="1"/>
</dbReference>
<dbReference type="InterPro" id="IPR051633">
    <property type="entry name" value="AceTr"/>
</dbReference>
<evidence type="ECO:0000256" key="6">
    <source>
        <dbReference type="SAM" id="MobiDB-lite"/>
    </source>
</evidence>
<feature type="region of interest" description="Disordered" evidence="6">
    <location>
        <begin position="1"/>
        <end position="54"/>
    </location>
</feature>
<evidence type="ECO:0000256" key="4">
    <source>
        <dbReference type="ARBA" id="ARBA00022989"/>
    </source>
</evidence>
<gene>
    <name evidence="8" type="ORF">LAFE_0F04038G</name>
</gene>
<dbReference type="PANTHER" id="PTHR31123">
    <property type="entry name" value="ACCUMULATION OF DYADS PROTEIN 2-RELATED"/>
    <property type="match status" value="1"/>
</dbReference>
<feature type="transmembrane region" description="Helical" evidence="7">
    <location>
        <begin position="231"/>
        <end position="251"/>
    </location>
</feature>
<dbReference type="OrthoDB" id="3648309at2759"/>
<dbReference type="InterPro" id="IPR000791">
    <property type="entry name" value="Gpr1/Fun34/SatP-like"/>
</dbReference>
<dbReference type="GO" id="GO:0005886">
    <property type="term" value="C:plasma membrane"/>
    <property type="evidence" value="ECO:0007669"/>
    <property type="project" value="TreeGrafter"/>
</dbReference>
<protein>
    <submittedName>
        <fullName evidence="8">LAFE_0F04038g1_1</fullName>
    </submittedName>
</protein>
<dbReference type="NCBIfam" id="NF038013">
    <property type="entry name" value="AceTr_1"/>
    <property type="match status" value="1"/>
</dbReference>
<evidence type="ECO:0000256" key="1">
    <source>
        <dbReference type="ARBA" id="ARBA00004141"/>
    </source>
</evidence>
<evidence type="ECO:0000256" key="7">
    <source>
        <dbReference type="SAM" id="Phobius"/>
    </source>
</evidence>
<accession>A0A1G4MEJ6</accession>
<evidence type="ECO:0000256" key="5">
    <source>
        <dbReference type="ARBA" id="ARBA00023136"/>
    </source>
</evidence>
<sequence length="299" mass="32061">MTNTKNQISMDSSSPDLEKGISKSEHKENVGQTNYDSSGSAVHSDSSATSAIHHPGAGANPLVHAISLDGELVHLGDRTYRRADLANAFAGELNPGIHLRAPPNLANPVPLGLASFSYCCLVLSLINAQVRGVTNNAVLVGGSFFFGGAIELFAGLLCYPIGNTYALTVFGAYGGFWISYGCIQLDQFGIAAAYADDPTMYQNAVGFYLTGWLVFTTLMLCCTLKSTWGLFLLFFFLEVTFFLLVIGTFIGSDRVTIAGGYFGIFSSLAGWYSLYSGVADETNSYFPIKAYFMPNAPTV</sequence>
<evidence type="ECO:0000313" key="8">
    <source>
        <dbReference type="EMBL" id="SCW02329.1"/>
    </source>
</evidence>
<proteinExistence type="inferred from homology"/>
<reference evidence="9" key="1">
    <citation type="submission" date="2016-03" db="EMBL/GenBank/DDBJ databases">
        <authorList>
            <person name="Devillers H."/>
        </authorList>
    </citation>
    <scope>NUCLEOTIDE SEQUENCE [LARGE SCALE GENOMIC DNA]</scope>
</reference>
<feature type="compositionally biased region" description="Polar residues" evidence="6">
    <location>
        <begin position="1"/>
        <end position="15"/>
    </location>
</feature>
<evidence type="ECO:0000313" key="9">
    <source>
        <dbReference type="Proteomes" id="UP000190831"/>
    </source>
</evidence>
<dbReference type="Pfam" id="PF01184">
    <property type="entry name" value="Gpr1_Fun34_YaaH"/>
    <property type="match status" value="1"/>
</dbReference>
<keyword evidence="5 7" id="KW-0472">Membrane</keyword>
<name>A0A1G4MEJ6_LACFM</name>
<keyword evidence="3 7" id="KW-0812">Transmembrane</keyword>
<evidence type="ECO:0000256" key="3">
    <source>
        <dbReference type="ARBA" id="ARBA00022692"/>
    </source>
</evidence>
<dbReference type="GO" id="GO:0015123">
    <property type="term" value="F:acetate transmembrane transporter activity"/>
    <property type="evidence" value="ECO:0007669"/>
    <property type="project" value="TreeGrafter"/>
</dbReference>
<dbReference type="PROSITE" id="PS01114">
    <property type="entry name" value="GPR1_FUN34_YAAH"/>
    <property type="match status" value="1"/>
</dbReference>
<comment type="subcellular location">
    <subcellularLocation>
        <location evidence="1">Membrane</location>
        <topology evidence="1">Multi-pass membrane protein</topology>
    </subcellularLocation>
</comment>